<proteinExistence type="predicted"/>
<dbReference type="Pfam" id="PF01471">
    <property type="entry name" value="PG_binding_1"/>
    <property type="match status" value="1"/>
</dbReference>
<evidence type="ECO:0000259" key="1">
    <source>
        <dbReference type="Pfam" id="PF01471"/>
    </source>
</evidence>
<evidence type="ECO:0000313" key="2">
    <source>
        <dbReference type="EMBL" id="OGZ02621.1"/>
    </source>
</evidence>
<organism evidence="2 3">
    <name type="scientific">Candidatus Liptonbacteria bacterium RIFCSPLOWO2_12_FULL_60_15</name>
    <dbReference type="NCBI Taxonomy" id="1798653"/>
    <lineage>
        <taxon>Bacteria</taxon>
        <taxon>Candidatus Liptoniibacteriota</taxon>
    </lineage>
</organism>
<accession>A0A1G2CPR2</accession>
<dbReference type="SUPFAM" id="SSF47090">
    <property type="entry name" value="PGBD-like"/>
    <property type="match status" value="1"/>
</dbReference>
<gene>
    <name evidence="2" type="ORF">A3G64_02275</name>
</gene>
<dbReference type="InterPro" id="IPR036365">
    <property type="entry name" value="PGBD-like_sf"/>
</dbReference>
<reference evidence="2 3" key="1">
    <citation type="journal article" date="2016" name="Nat. Commun.">
        <title>Thousands of microbial genomes shed light on interconnected biogeochemical processes in an aquifer system.</title>
        <authorList>
            <person name="Anantharaman K."/>
            <person name="Brown C.T."/>
            <person name="Hug L.A."/>
            <person name="Sharon I."/>
            <person name="Castelle C.J."/>
            <person name="Probst A.J."/>
            <person name="Thomas B.C."/>
            <person name="Singh A."/>
            <person name="Wilkins M.J."/>
            <person name="Karaoz U."/>
            <person name="Brodie E.L."/>
            <person name="Williams K.H."/>
            <person name="Hubbard S.S."/>
            <person name="Banfield J.F."/>
        </authorList>
    </citation>
    <scope>NUCLEOTIDE SEQUENCE [LARGE SCALE GENOMIC DNA]</scope>
</reference>
<protein>
    <recommendedName>
        <fullName evidence="1">Peptidoglycan binding-like domain-containing protein</fullName>
    </recommendedName>
</protein>
<dbReference type="InterPro" id="IPR002477">
    <property type="entry name" value="Peptidoglycan-bd-like"/>
</dbReference>
<dbReference type="Gene3D" id="1.10.101.10">
    <property type="entry name" value="PGBD-like superfamily/PGBD"/>
    <property type="match status" value="1"/>
</dbReference>
<name>A0A1G2CPR2_9BACT</name>
<dbReference type="Proteomes" id="UP000179281">
    <property type="component" value="Unassembled WGS sequence"/>
</dbReference>
<comment type="caution">
    <text evidence="2">The sequence shown here is derived from an EMBL/GenBank/DDBJ whole genome shotgun (WGS) entry which is preliminary data.</text>
</comment>
<dbReference type="AlphaFoldDB" id="A0A1G2CPR2"/>
<dbReference type="EMBL" id="MHLD01000013">
    <property type="protein sequence ID" value="OGZ02621.1"/>
    <property type="molecule type" value="Genomic_DNA"/>
</dbReference>
<evidence type="ECO:0000313" key="3">
    <source>
        <dbReference type="Proteomes" id="UP000179281"/>
    </source>
</evidence>
<dbReference type="STRING" id="1798653.A3G64_02275"/>
<feature type="domain" description="Peptidoglycan binding-like" evidence="1">
    <location>
        <begin position="56"/>
        <end position="105"/>
    </location>
</feature>
<dbReference type="InterPro" id="IPR036366">
    <property type="entry name" value="PGBDSf"/>
</dbReference>
<sequence length="1124" mass="114503">MLLVPVAVNAQAVDLQAQITALLAQITALQAQLAAQGGGAAAAACTFTKDLTLGVTGDDVKCLQQYLNAKGHQIAASGAGSPGSESMYFGNLTKAAVAKWQAANSVSPAAGYFGAISRAKYTSLAAVTPGTPGTPPVVVPGTGLAASVASDSPASVSVPGKATSVTFLKFNVAGTGTISNVVVKRGGAGATSDFSNVYLYDGETRLTSGRSLNSSSHEATFSNLAIAVAGVKTLTVRADMATAPGAANRNSLAVSAMSADVAVSGLPVTGNEMTMSTVTAGTITLTKTGSPAAPNIGQAGALVSQFRVDAASENMKLSRLSLFSGGTTSKSNLTNFVLKDQGGTAVATGTGVNAKDLVVMTFSTPYSLAKGDSKTFYVYADIGGGAKSGDTVKLYVDEASDVYAVGEQYGHGVAVTKSSFDSATNHTLTLQGATVTITFNGPNAGDIKKNGKDLTFFDFSIASANNIEIRNLRWTITASTAQNGPDDLKVVDVSSGLVVAGPKDDASGTQVFTDVFTINAGQSRRFKLTGDLDTNWINDDAVTATLVAFTATDIKNLDNNQFLATTEFSPSTNVAGNLQAVKVPTLEVNVAATPVSDSFVKGTTAVPFIGLSLRAIADDIKVTTIKVSSSPSSGTLANAKSDVMSLGLYDGTTQVGTVKSLTGTALPATATFDNLNYTIPKGQTKVLTVKANLSSAATANEIHAVYVADVSTGTAGTDIVALDTEGNEPKYTGSDTPNNDLAVRLTVLAAGTITVAGAPTDVESKAGIIPASASKTVLGKFNFTATNESLTVKKLKLKVNNVTTSTTAPTSIVEVPRIYLYDGADQIGSTAGYIPIGAGGSAGQIIVEDLGWLVAKNTTKVLTVKADTESLSGTGHGTTGRSIYLHVLPSDVSGDGFEATGAASTVYKLTGSSAGVSGNQKVVYKTYPEVTVASAGTALFNGSNDLLLFTVTNKSSNAQLSWNVVSFNVSGAAATVPLFGANTAAFVIRDLTNSVNLTLGTTATAGSASAGQYTIYIPTEEVIPAGGSRQYRLTGTVVAPAADSSISTQIVLRVDTTVASIQKNVAWLDAVGNDDTGVDAVVAATDAGFVWSDNSATTHSLTSTDWANGVYTDTFPATAQTRTN</sequence>